<evidence type="ECO:0000313" key="4">
    <source>
        <dbReference type="EMBL" id="CAD8997800.1"/>
    </source>
</evidence>
<proteinExistence type="predicted"/>
<name>A0A6U7U7F4_9EUGL</name>
<feature type="region of interest" description="Disordered" evidence="1">
    <location>
        <begin position="1"/>
        <end position="27"/>
    </location>
</feature>
<reference evidence="2" key="1">
    <citation type="submission" date="2021-01" db="EMBL/GenBank/DDBJ databases">
        <authorList>
            <person name="Corre E."/>
            <person name="Pelletier E."/>
            <person name="Niang G."/>
            <person name="Scheremetjew M."/>
            <person name="Finn R."/>
            <person name="Kale V."/>
            <person name="Holt S."/>
            <person name="Cochrane G."/>
            <person name="Meng A."/>
            <person name="Brown T."/>
            <person name="Cohen L."/>
        </authorList>
    </citation>
    <scope>NUCLEOTIDE SEQUENCE</scope>
    <source>
        <strain evidence="2">NIES-381</strain>
    </source>
</reference>
<evidence type="ECO:0000256" key="1">
    <source>
        <dbReference type="SAM" id="MobiDB-lite"/>
    </source>
</evidence>
<dbReference type="EMBL" id="HBGA01023253">
    <property type="protein sequence ID" value="CAD8997800.1"/>
    <property type="molecule type" value="Transcribed_RNA"/>
</dbReference>
<evidence type="ECO:0000313" key="3">
    <source>
        <dbReference type="EMBL" id="CAD8997796.1"/>
    </source>
</evidence>
<feature type="compositionally biased region" description="Basic and acidic residues" evidence="1">
    <location>
        <begin position="1"/>
        <end position="11"/>
    </location>
</feature>
<gene>
    <name evidence="2" type="ORF">EGYM00392_LOCUS8864</name>
    <name evidence="3" type="ORF">EGYM00392_LOCUS8865</name>
    <name evidence="4" type="ORF">EGYM00392_LOCUS8869</name>
</gene>
<organism evidence="2">
    <name type="scientific">Eutreptiella gymnastica</name>
    <dbReference type="NCBI Taxonomy" id="73025"/>
    <lineage>
        <taxon>Eukaryota</taxon>
        <taxon>Discoba</taxon>
        <taxon>Euglenozoa</taxon>
        <taxon>Euglenida</taxon>
        <taxon>Spirocuta</taxon>
        <taxon>Euglenophyceae</taxon>
        <taxon>Eutreptiales</taxon>
        <taxon>Eutreptiaceae</taxon>
        <taxon>Eutreptiella</taxon>
    </lineage>
</organism>
<accession>A0A6U7U7F4</accession>
<evidence type="ECO:0000313" key="2">
    <source>
        <dbReference type="EMBL" id="CAD8997795.1"/>
    </source>
</evidence>
<protein>
    <submittedName>
        <fullName evidence="2">Uncharacterized protein</fullName>
    </submittedName>
</protein>
<dbReference type="EMBL" id="HBGA01023246">
    <property type="protein sequence ID" value="CAD8997795.1"/>
    <property type="molecule type" value="Transcribed_RNA"/>
</dbReference>
<dbReference type="EMBL" id="HBGA01023247">
    <property type="protein sequence ID" value="CAD8997796.1"/>
    <property type="molecule type" value="Transcribed_RNA"/>
</dbReference>
<dbReference type="AlphaFoldDB" id="A0A6U7U7F4"/>
<sequence length="111" mass="12073">MQRVPCEDVDRVWGGGPGQRPPITNIQGEACTMESLASGGGRSRQTSQSDNTLEGPKAVFAGKFVPQNTATANRITERIEMHIWKRIRAAAPIDPAQTAQHVTLIDVTYDV</sequence>